<organism evidence="5 6">
    <name type="scientific">Pedobacter metabolipauper</name>
    <dbReference type="NCBI Taxonomy" id="425513"/>
    <lineage>
        <taxon>Bacteria</taxon>
        <taxon>Pseudomonadati</taxon>
        <taxon>Bacteroidota</taxon>
        <taxon>Sphingobacteriia</taxon>
        <taxon>Sphingobacteriales</taxon>
        <taxon>Sphingobacteriaceae</taxon>
        <taxon>Pedobacter</taxon>
    </lineage>
</organism>
<keyword evidence="6" id="KW-1185">Reference proteome</keyword>
<dbReference type="SUPFAM" id="SSF48208">
    <property type="entry name" value="Six-hairpin glycosidases"/>
    <property type="match status" value="1"/>
</dbReference>
<feature type="domain" description="Alpha-L-rhamnosidase concanavalin-like" evidence="2">
    <location>
        <begin position="270"/>
        <end position="355"/>
    </location>
</feature>
<dbReference type="AlphaFoldDB" id="A0A4V3D123"/>
<dbReference type="Gene3D" id="1.50.10.10">
    <property type="match status" value="1"/>
</dbReference>
<dbReference type="InterPro" id="IPR035396">
    <property type="entry name" value="Bac_rhamnosid6H"/>
</dbReference>
<evidence type="ECO:0000313" key="5">
    <source>
        <dbReference type="EMBL" id="TDQ08664.1"/>
    </source>
</evidence>
<dbReference type="GO" id="GO:0005975">
    <property type="term" value="P:carbohydrate metabolic process"/>
    <property type="evidence" value="ECO:0007669"/>
    <property type="project" value="InterPro"/>
</dbReference>
<name>A0A4V3D123_9SPHI</name>
<dbReference type="EMBL" id="SNYC01000005">
    <property type="protein sequence ID" value="TDQ08664.1"/>
    <property type="molecule type" value="Genomic_DNA"/>
</dbReference>
<protein>
    <submittedName>
        <fullName evidence="5">Alpha-L-rhamnosidase-like protein</fullName>
    </submittedName>
</protein>
<dbReference type="Pfam" id="PF17390">
    <property type="entry name" value="Bac_rhamnosid_C"/>
    <property type="match status" value="1"/>
</dbReference>
<reference evidence="5 6" key="1">
    <citation type="submission" date="2019-03" db="EMBL/GenBank/DDBJ databases">
        <title>Genomic Encyclopedia of Archaeal and Bacterial Type Strains, Phase II (KMG-II): from individual species to whole genera.</title>
        <authorList>
            <person name="Goeker M."/>
        </authorList>
    </citation>
    <scope>NUCLEOTIDE SEQUENCE [LARGE SCALE GENOMIC DNA]</scope>
    <source>
        <strain evidence="5 6">DSM 19035</strain>
    </source>
</reference>
<evidence type="ECO:0000313" key="6">
    <source>
        <dbReference type="Proteomes" id="UP000295620"/>
    </source>
</evidence>
<evidence type="ECO:0000259" key="3">
    <source>
        <dbReference type="Pfam" id="PF17389"/>
    </source>
</evidence>
<evidence type="ECO:0000256" key="1">
    <source>
        <dbReference type="SAM" id="SignalP"/>
    </source>
</evidence>
<comment type="caution">
    <text evidence="5">The sequence shown here is derived from an EMBL/GenBank/DDBJ whole genome shotgun (WGS) entry which is preliminary data.</text>
</comment>
<dbReference type="Gene3D" id="2.60.420.10">
    <property type="entry name" value="Maltose phosphorylase, domain 3"/>
    <property type="match status" value="1"/>
</dbReference>
<dbReference type="PANTHER" id="PTHR34987">
    <property type="entry name" value="C, PUTATIVE (AFU_ORTHOLOGUE AFUA_3G02880)-RELATED"/>
    <property type="match status" value="1"/>
</dbReference>
<feature type="signal peptide" evidence="1">
    <location>
        <begin position="1"/>
        <end position="24"/>
    </location>
</feature>
<dbReference type="InterPro" id="IPR008979">
    <property type="entry name" value="Galactose-bd-like_sf"/>
</dbReference>
<dbReference type="OrthoDB" id="9815108at2"/>
<dbReference type="Pfam" id="PF17389">
    <property type="entry name" value="Bac_rhamnosid6H"/>
    <property type="match status" value="1"/>
</dbReference>
<dbReference type="Pfam" id="PF05592">
    <property type="entry name" value="Bac_rhamnosid"/>
    <property type="match status" value="1"/>
</dbReference>
<dbReference type="Proteomes" id="UP000295620">
    <property type="component" value="Unassembled WGS sequence"/>
</dbReference>
<feature type="domain" description="Alpha-L-rhamnosidase six-hairpin glycosidase" evidence="3">
    <location>
        <begin position="378"/>
        <end position="633"/>
    </location>
</feature>
<dbReference type="InterPro" id="IPR035398">
    <property type="entry name" value="Bac_rhamnosid_C"/>
</dbReference>
<evidence type="ECO:0000259" key="4">
    <source>
        <dbReference type="Pfam" id="PF17390"/>
    </source>
</evidence>
<evidence type="ECO:0000259" key="2">
    <source>
        <dbReference type="Pfam" id="PF05592"/>
    </source>
</evidence>
<gene>
    <name evidence="5" type="ORF">ATK78_3180</name>
</gene>
<dbReference type="InterPro" id="IPR008902">
    <property type="entry name" value="Rhamnosid_concanavalin"/>
</dbReference>
<feature type="domain" description="Alpha-L-rhamnosidase C-terminal" evidence="4">
    <location>
        <begin position="715"/>
        <end position="772"/>
    </location>
</feature>
<dbReference type="PANTHER" id="PTHR34987:SF2">
    <property type="entry name" value="B, PUTATIVE (AFU_ORTHOLOGUE AFUA_7G05040)-RELATED"/>
    <property type="match status" value="1"/>
</dbReference>
<accession>A0A4V3D123</accession>
<sequence>MRVFAKYAGTLLTLFLISSTCVCAQNIKPGPNTDKPQFKAGWIGPPDVQLTNYGIYHFRKTLHLATRPADFIIHISADNRYQLYVNGTAVASGPQRSDVSHWRYETIDLAPYLKTGENIIAATVWNQGENAAWAQLSLQTGLLIDGVGTASIANSDTSWRVTENFAYAPIAIGLHITGPFEQIYAQRFPWGWELSGYDDRYWKNAIETEKAIAFNHEKQQGRQLLERNIAMVEEVPQRFKSVRRAEGILAGDEFIKGTKPLEVIPHSNVTLLLDQGALTNAYPELLVSGGRDCKITLTYTEALYANSDGQKANRNEIDGKTVKGNQDVFILDGGAMRLFRPLYYRTFRYVEVKIENHQFPLTINSFSSSFTAYPFAENASFNSSDISLEKIWNVGWRTSRLCAYDTYMDCPYYEQLQYIGDTRIQALISLYVSGDDRLMKNAITQFDQSRIAEGLTQSRYPSGMKQIIPPFSLFWIAMLHDYRMLGSDEQFVENLLPGVAEILNWHEQYISEQGMLSKMPFWNFVDWPKEWPWKGNENVSGVPESALTGNSAVLTLQYVYALNYAEELYRSFGLLQQAKVYETRAKKLVEATYKACWDRKREMMADSPDKGTFSQHTNAMAVLAGAIPLKDRKALLLKIEGDPDIIQCTIYYRFYMIQAFKKAGLGKEYLRLLKPWNQMLDLGLSTFAERPEPTRSDCHGWSASPNYDLLATVCGITPLKPGFKQVRIAPELGSLTWVEAAMPHPLGEIKMRLENQGGFLTGVITLPNNLNGEFIWHHRTIKLKPGIQKIGIKSL</sequence>
<keyword evidence="1" id="KW-0732">Signal</keyword>
<feature type="chain" id="PRO_5020307803" evidence="1">
    <location>
        <begin position="25"/>
        <end position="795"/>
    </location>
</feature>
<dbReference type="RefSeq" id="WP_133577014.1">
    <property type="nucleotide sequence ID" value="NZ_SNYC01000005.1"/>
</dbReference>
<dbReference type="InterPro" id="IPR008928">
    <property type="entry name" value="6-hairpin_glycosidase_sf"/>
</dbReference>
<dbReference type="Gene3D" id="2.60.120.260">
    <property type="entry name" value="Galactose-binding domain-like"/>
    <property type="match status" value="2"/>
</dbReference>
<dbReference type="SUPFAM" id="SSF49785">
    <property type="entry name" value="Galactose-binding domain-like"/>
    <property type="match status" value="1"/>
</dbReference>
<dbReference type="InterPro" id="IPR012341">
    <property type="entry name" value="6hp_glycosidase-like_sf"/>
</dbReference>
<proteinExistence type="predicted"/>